<reference evidence="3" key="1">
    <citation type="journal article" date="2019" name="Int. J. Syst. Evol. Microbiol.">
        <title>The Global Catalogue of Microorganisms (GCM) 10K type strain sequencing project: providing services to taxonomists for standard genome sequencing and annotation.</title>
        <authorList>
            <consortium name="The Broad Institute Genomics Platform"/>
            <consortium name="The Broad Institute Genome Sequencing Center for Infectious Disease"/>
            <person name="Wu L."/>
            <person name="Ma J."/>
        </authorList>
    </citation>
    <scope>NUCLEOTIDE SEQUENCE [LARGE SCALE GENOMIC DNA]</scope>
    <source>
        <strain evidence="3">JCM 18542</strain>
    </source>
</reference>
<feature type="domain" description="VOC" evidence="1">
    <location>
        <begin position="22"/>
        <end position="157"/>
    </location>
</feature>
<sequence>MNGTAHIVAADGPHTVNGTPRGFTALTPFLVVPGAAAAIDFYVAAFGATEVSRVEVPAPDGAGTVVAHAELDFGDGRLQLGDPNPQYGLVADARPPDSAADDVSHSTALYRPDVDAVVERAVARGATLREPVTDFVSGDRFASLLDPFGLRWSVMTRTVDLSQEESARRVDEWAEAGFPSLD</sequence>
<dbReference type="EMBL" id="BAABKQ010000001">
    <property type="protein sequence ID" value="GAA4822899.1"/>
    <property type="molecule type" value="Genomic_DNA"/>
</dbReference>
<dbReference type="Pfam" id="PF00903">
    <property type="entry name" value="Glyoxalase"/>
    <property type="match status" value="1"/>
</dbReference>
<organism evidence="2 3">
    <name type="scientific">Tomitella cavernea</name>
    <dbReference type="NCBI Taxonomy" id="1387982"/>
    <lineage>
        <taxon>Bacteria</taxon>
        <taxon>Bacillati</taxon>
        <taxon>Actinomycetota</taxon>
        <taxon>Actinomycetes</taxon>
        <taxon>Mycobacteriales</taxon>
        <taxon>Tomitella</taxon>
    </lineage>
</organism>
<keyword evidence="3" id="KW-1185">Reference proteome</keyword>
<protein>
    <submittedName>
        <fullName evidence="2">VOC family protein</fullName>
    </submittedName>
</protein>
<evidence type="ECO:0000313" key="2">
    <source>
        <dbReference type="EMBL" id="GAA4822899.1"/>
    </source>
</evidence>
<name>A0ABP9CZV3_9ACTN</name>
<dbReference type="Gene3D" id="3.30.720.110">
    <property type="match status" value="1"/>
</dbReference>
<dbReference type="PANTHER" id="PTHR34109:SF1">
    <property type="entry name" value="VOC DOMAIN-CONTAINING PROTEIN"/>
    <property type="match status" value="1"/>
</dbReference>
<dbReference type="PANTHER" id="PTHR34109">
    <property type="entry name" value="BNAUNNG04460D PROTEIN-RELATED"/>
    <property type="match status" value="1"/>
</dbReference>
<dbReference type="InterPro" id="IPR004360">
    <property type="entry name" value="Glyas_Fos-R_dOase_dom"/>
</dbReference>
<dbReference type="Proteomes" id="UP001500839">
    <property type="component" value="Unassembled WGS sequence"/>
</dbReference>
<dbReference type="SUPFAM" id="SSF54593">
    <property type="entry name" value="Glyoxalase/Bleomycin resistance protein/Dihydroxybiphenyl dioxygenase"/>
    <property type="match status" value="1"/>
</dbReference>
<dbReference type="PROSITE" id="PS51819">
    <property type="entry name" value="VOC"/>
    <property type="match status" value="1"/>
</dbReference>
<accession>A0ABP9CZV3</accession>
<dbReference type="CDD" id="cd07246">
    <property type="entry name" value="VOC_like"/>
    <property type="match status" value="1"/>
</dbReference>
<dbReference type="InterPro" id="IPR029068">
    <property type="entry name" value="Glyas_Bleomycin-R_OHBP_Dase"/>
</dbReference>
<proteinExistence type="predicted"/>
<dbReference type="InterPro" id="IPR037523">
    <property type="entry name" value="VOC_core"/>
</dbReference>
<gene>
    <name evidence="2" type="ORF">GCM10023353_34420</name>
</gene>
<evidence type="ECO:0000259" key="1">
    <source>
        <dbReference type="PROSITE" id="PS51819"/>
    </source>
</evidence>
<dbReference type="Gene3D" id="3.30.720.120">
    <property type="match status" value="1"/>
</dbReference>
<comment type="caution">
    <text evidence="2">The sequence shown here is derived from an EMBL/GenBank/DDBJ whole genome shotgun (WGS) entry which is preliminary data.</text>
</comment>
<evidence type="ECO:0000313" key="3">
    <source>
        <dbReference type="Proteomes" id="UP001500839"/>
    </source>
</evidence>